<organism evidence="1 2">
    <name type="scientific">Siccibacter turicensis</name>
    <dbReference type="NCBI Taxonomy" id="357233"/>
    <lineage>
        <taxon>Bacteria</taxon>
        <taxon>Pseudomonadati</taxon>
        <taxon>Pseudomonadota</taxon>
        <taxon>Gammaproteobacteria</taxon>
        <taxon>Enterobacterales</taxon>
        <taxon>Enterobacteriaceae</taxon>
        <taxon>Siccibacter</taxon>
    </lineage>
</organism>
<name>A0A2P8VPJ1_9ENTR</name>
<proteinExistence type="predicted"/>
<comment type="caution">
    <text evidence="1">The sequence shown here is derived from an EMBL/GenBank/DDBJ whole genome shotgun (WGS) entry which is preliminary data.</text>
</comment>
<sequence length="62" mass="7387">MRLIIELPELNENRKYQSESVLKNRNGATIYRGFTRLTRETLYRVEGKSYKLVAIIFIGFIY</sequence>
<evidence type="ECO:0000313" key="1">
    <source>
        <dbReference type="EMBL" id="PSN09476.1"/>
    </source>
</evidence>
<dbReference type="AlphaFoldDB" id="A0A2P8VPJ1"/>
<reference evidence="1 2" key="1">
    <citation type="submission" date="2018-03" db="EMBL/GenBank/DDBJ databases">
        <title>Draft genome sequence of the first documented clinical Siccibacter turicensis isolate in Austria.</title>
        <authorList>
            <person name="Lepuschitz S."/>
            <person name="Pekard-Amenitsch S."/>
            <person name="Haunold R."/>
            <person name="Schill S."/>
            <person name="Mach R."/>
            <person name="Allerberger F."/>
            <person name="Ruppitsch W."/>
            <person name="Forsythe S.J."/>
        </authorList>
    </citation>
    <scope>NUCLEOTIDE SEQUENCE [LARGE SCALE GENOMIC DNA]</scope>
    <source>
        <strain evidence="1 2">6100069499-17</strain>
    </source>
</reference>
<evidence type="ECO:0000313" key="2">
    <source>
        <dbReference type="Proteomes" id="UP000240212"/>
    </source>
</evidence>
<keyword evidence="2" id="KW-1185">Reference proteome</keyword>
<accession>A0A2P8VPJ1</accession>
<dbReference type="EMBL" id="PYEP01000001">
    <property type="protein sequence ID" value="PSN09476.1"/>
    <property type="molecule type" value="Genomic_DNA"/>
</dbReference>
<gene>
    <name evidence="1" type="ORF">C7G83_01635</name>
</gene>
<protein>
    <submittedName>
        <fullName evidence="1">Uncharacterized protein</fullName>
    </submittedName>
</protein>
<dbReference type="Proteomes" id="UP000240212">
    <property type="component" value="Unassembled WGS sequence"/>
</dbReference>